<dbReference type="GO" id="GO:0004725">
    <property type="term" value="F:protein tyrosine phosphatase activity"/>
    <property type="evidence" value="ECO:0007669"/>
    <property type="project" value="UniProtKB-EC"/>
</dbReference>
<evidence type="ECO:0000256" key="3">
    <source>
        <dbReference type="ARBA" id="ARBA00022801"/>
    </source>
</evidence>
<feature type="non-terminal residue" evidence="6">
    <location>
        <position position="57"/>
    </location>
</feature>
<gene>
    <name evidence="6" type="ORF">CAPTEDRAFT_41440</name>
</gene>
<dbReference type="PANTHER" id="PTHR19134">
    <property type="entry name" value="RECEPTOR-TYPE TYROSINE-PROTEIN PHOSPHATASE"/>
    <property type="match status" value="1"/>
</dbReference>
<dbReference type="PANTHER" id="PTHR19134:SF562">
    <property type="entry name" value="PROTEIN-TYROSINE-PHOSPHATASE"/>
    <property type="match status" value="1"/>
</dbReference>
<organism evidence="6">
    <name type="scientific">Capitella teleta</name>
    <name type="common">Polychaete worm</name>
    <dbReference type="NCBI Taxonomy" id="283909"/>
    <lineage>
        <taxon>Eukaryota</taxon>
        <taxon>Metazoa</taxon>
        <taxon>Spiralia</taxon>
        <taxon>Lophotrochozoa</taxon>
        <taxon>Annelida</taxon>
        <taxon>Polychaeta</taxon>
        <taxon>Sedentaria</taxon>
        <taxon>Scolecida</taxon>
        <taxon>Capitellidae</taxon>
        <taxon>Capitella</taxon>
    </lineage>
</organism>
<dbReference type="EMBL" id="KB305828">
    <property type="protein sequence ID" value="ELU00610.1"/>
    <property type="molecule type" value="Genomic_DNA"/>
</dbReference>
<keyword evidence="4" id="KW-0904">Protein phosphatase</keyword>
<protein>
    <recommendedName>
        <fullName evidence="2">protein-tyrosine-phosphatase</fullName>
        <ecNumber evidence="2">3.1.3.48</ecNumber>
    </recommendedName>
</protein>
<dbReference type="InterPro" id="IPR000242">
    <property type="entry name" value="PTP_cat"/>
</dbReference>
<dbReference type="EnsemblMetazoa" id="CapteT41440">
    <property type="protein sequence ID" value="CapteP41440"/>
    <property type="gene ID" value="CapteG41440"/>
</dbReference>
<reference evidence="6 8" key="2">
    <citation type="journal article" date="2013" name="Nature">
        <title>Insights into bilaterian evolution from three spiralian genomes.</title>
        <authorList>
            <person name="Simakov O."/>
            <person name="Marletaz F."/>
            <person name="Cho S.J."/>
            <person name="Edsinger-Gonzales E."/>
            <person name="Havlak P."/>
            <person name="Hellsten U."/>
            <person name="Kuo D.H."/>
            <person name="Larsson T."/>
            <person name="Lv J."/>
            <person name="Arendt D."/>
            <person name="Savage R."/>
            <person name="Osoegawa K."/>
            <person name="de Jong P."/>
            <person name="Grimwood J."/>
            <person name="Chapman J.A."/>
            <person name="Shapiro H."/>
            <person name="Aerts A."/>
            <person name="Otillar R.P."/>
            <person name="Terry A.Y."/>
            <person name="Boore J.L."/>
            <person name="Grigoriev I.V."/>
            <person name="Lindberg D.R."/>
            <person name="Seaver E.C."/>
            <person name="Weisblat D.A."/>
            <person name="Putnam N.H."/>
            <person name="Rokhsar D.S."/>
        </authorList>
    </citation>
    <scope>NUCLEOTIDE SEQUENCE</scope>
    <source>
        <strain evidence="6 8">I ESC-2004</strain>
    </source>
</reference>
<dbReference type="AlphaFoldDB" id="R7U2N8"/>
<evidence type="ECO:0000259" key="5">
    <source>
        <dbReference type="PROSITE" id="PS50055"/>
    </source>
</evidence>
<dbReference type="Proteomes" id="UP000014760">
    <property type="component" value="Unassembled WGS sequence"/>
</dbReference>
<evidence type="ECO:0000313" key="6">
    <source>
        <dbReference type="EMBL" id="ELU00610.1"/>
    </source>
</evidence>
<dbReference type="PROSITE" id="PS50055">
    <property type="entry name" value="TYR_PHOSPHATASE_PTP"/>
    <property type="match status" value="1"/>
</dbReference>
<evidence type="ECO:0000256" key="4">
    <source>
        <dbReference type="ARBA" id="ARBA00022912"/>
    </source>
</evidence>
<reference evidence="8" key="1">
    <citation type="submission" date="2012-12" db="EMBL/GenBank/DDBJ databases">
        <authorList>
            <person name="Hellsten U."/>
            <person name="Grimwood J."/>
            <person name="Chapman J.A."/>
            <person name="Shapiro H."/>
            <person name="Aerts A."/>
            <person name="Otillar R.P."/>
            <person name="Terry A.Y."/>
            <person name="Boore J.L."/>
            <person name="Simakov O."/>
            <person name="Marletaz F."/>
            <person name="Cho S.-J."/>
            <person name="Edsinger-Gonzales E."/>
            <person name="Havlak P."/>
            <person name="Kuo D.-H."/>
            <person name="Larsson T."/>
            <person name="Lv J."/>
            <person name="Arendt D."/>
            <person name="Savage R."/>
            <person name="Osoegawa K."/>
            <person name="de Jong P."/>
            <person name="Lindberg D.R."/>
            <person name="Seaver E.C."/>
            <person name="Weisblat D.A."/>
            <person name="Putnam N.H."/>
            <person name="Grigoriev I.V."/>
            <person name="Rokhsar D.S."/>
        </authorList>
    </citation>
    <scope>NUCLEOTIDE SEQUENCE</scope>
    <source>
        <strain evidence="8">I ESC-2004</strain>
    </source>
</reference>
<dbReference type="Pfam" id="PF00102">
    <property type="entry name" value="Y_phosphatase"/>
    <property type="match status" value="1"/>
</dbReference>
<proteinExistence type="inferred from homology"/>
<keyword evidence="3" id="KW-0378">Hydrolase</keyword>
<reference evidence="7" key="3">
    <citation type="submission" date="2015-06" db="UniProtKB">
        <authorList>
            <consortium name="EnsemblMetazoa"/>
        </authorList>
    </citation>
    <scope>IDENTIFICATION</scope>
</reference>
<sequence>SDYINASYISGYNNVEKHYIATQGPKASTVVDFWRLLWQEKVNRIVMVTQLVEGGKV</sequence>
<comment type="similarity">
    <text evidence="1">Belongs to the protein-tyrosine phosphatase family.</text>
</comment>
<feature type="non-terminal residue" evidence="6">
    <location>
        <position position="1"/>
    </location>
</feature>
<dbReference type="Gene3D" id="3.90.190.10">
    <property type="entry name" value="Protein tyrosine phosphatase superfamily"/>
    <property type="match status" value="1"/>
</dbReference>
<dbReference type="HOGENOM" id="CLU_3002385_0_0_1"/>
<name>R7U2N8_CAPTE</name>
<accession>R7U2N8</accession>
<evidence type="ECO:0000256" key="1">
    <source>
        <dbReference type="ARBA" id="ARBA00009580"/>
    </source>
</evidence>
<evidence type="ECO:0000313" key="7">
    <source>
        <dbReference type="EnsemblMetazoa" id="CapteP41440"/>
    </source>
</evidence>
<dbReference type="PRINTS" id="PR00700">
    <property type="entry name" value="PRTYPHPHTASE"/>
</dbReference>
<feature type="domain" description="Tyrosine-protein phosphatase" evidence="5">
    <location>
        <begin position="1"/>
        <end position="57"/>
    </location>
</feature>
<dbReference type="STRING" id="283909.R7U2N8"/>
<evidence type="ECO:0000256" key="2">
    <source>
        <dbReference type="ARBA" id="ARBA00013064"/>
    </source>
</evidence>
<dbReference type="EC" id="3.1.3.48" evidence="2"/>
<evidence type="ECO:0000313" key="8">
    <source>
        <dbReference type="Proteomes" id="UP000014760"/>
    </source>
</evidence>
<dbReference type="InterPro" id="IPR029021">
    <property type="entry name" value="Prot-tyrosine_phosphatase-like"/>
</dbReference>
<dbReference type="EMBL" id="AMQN01009623">
    <property type="status" value="NOT_ANNOTATED_CDS"/>
    <property type="molecule type" value="Genomic_DNA"/>
</dbReference>
<dbReference type="InterPro" id="IPR050348">
    <property type="entry name" value="Protein-Tyr_Phosphatase"/>
</dbReference>
<dbReference type="OMA" id="DTHDYIN"/>
<dbReference type="SUPFAM" id="SSF52799">
    <property type="entry name" value="(Phosphotyrosine protein) phosphatases II"/>
    <property type="match status" value="1"/>
</dbReference>
<keyword evidence="8" id="KW-1185">Reference proteome</keyword>
<dbReference type="OrthoDB" id="6274266at2759"/>